<dbReference type="Proteomes" id="UP000005726">
    <property type="component" value="Unassembled WGS sequence"/>
</dbReference>
<sequence length="104" mass="11857">MKIKNYLTPDGHDLFSVFLKKVRDPIAKAKIAMRVNRMSAGNFGDCKPLREGVWEIRIDQGSGYRVYYSLVNKQIILLLLGGDKRTQSADIDHAVACLQDYLKR</sequence>
<dbReference type="AlphaFoldDB" id="E0WV06"/>
<dbReference type="InterPro" id="IPR014056">
    <property type="entry name" value="TypeIITA-like_toxin_pred"/>
</dbReference>
<gene>
    <name evidence="1" type="ORF">REG_1916</name>
</gene>
<dbReference type="PIRSF" id="PIRSF028744">
    <property type="entry name" value="Addict_mod_HI1419"/>
    <property type="match status" value="1"/>
</dbReference>
<dbReference type="PANTHER" id="PTHR41791:SF1">
    <property type="entry name" value="SSL7039 PROTEIN"/>
    <property type="match status" value="1"/>
</dbReference>
<dbReference type="eggNOG" id="COG3657">
    <property type="taxonomic scope" value="Bacteria"/>
</dbReference>
<accession>E0WV06</accession>
<dbReference type="EMBL" id="GL379724">
    <property type="protein sequence ID" value="EFL91160.1"/>
    <property type="molecule type" value="Genomic_DNA"/>
</dbReference>
<dbReference type="NCBIfam" id="TIGR02683">
    <property type="entry name" value="upstrm_HI1419"/>
    <property type="match status" value="1"/>
</dbReference>
<keyword evidence="2" id="KW-1185">Reference proteome</keyword>
<dbReference type="Pfam" id="PF05973">
    <property type="entry name" value="Gp49"/>
    <property type="match status" value="1"/>
</dbReference>
<name>E0WV06_9ENTR</name>
<organism evidence="1 2">
    <name type="scientific">Candidatus Regiella insecticola LSR1</name>
    <dbReference type="NCBI Taxonomy" id="663321"/>
    <lineage>
        <taxon>Bacteria</taxon>
        <taxon>Pseudomonadati</taxon>
        <taxon>Pseudomonadota</taxon>
        <taxon>Gammaproteobacteria</taxon>
        <taxon>Enterobacterales</taxon>
        <taxon>Enterobacteriaceae</taxon>
        <taxon>aphid secondary symbionts</taxon>
        <taxon>Candidatus Regiella</taxon>
    </lineage>
</organism>
<evidence type="ECO:0000313" key="1">
    <source>
        <dbReference type="EMBL" id="EFL91160.1"/>
    </source>
</evidence>
<dbReference type="HOGENOM" id="CLU_152445_0_1_6"/>
<evidence type="ECO:0000313" key="2">
    <source>
        <dbReference type="Proteomes" id="UP000005726"/>
    </source>
</evidence>
<reference evidence="1" key="1">
    <citation type="journal article" date="2009" name="Environ. Microbiol.">
        <title>Dynamics of genome evolution in facultative symbionts of aphids.</title>
        <authorList>
            <person name="Degnan P.H."/>
            <person name="Leonardo T.E."/>
            <person name="Cass B.N."/>
            <person name="Hurwitz B."/>
            <person name="Stern D."/>
            <person name="Gibbs R.A."/>
            <person name="Richards S."/>
            <person name="Moran N.A."/>
        </authorList>
    </citation>
    <scope>NUCLEOTIDE SEQUENCE [LARGE SCALE GENOMIC DNA]</scope>
    <source>
        <strain evidence="1">LSR1</strain>
    </source>
</reference>
<dbReference type="InterPro" id="IPR009241">
    <property type="entry name" value="HigB-like"/>
</dbReference>
<protein>
    <submittedName>
        <fullName evidence="1">Putative phage protein</fullName>
    </submittedName>
</protein>
<proteinExistence type="predicted"/>
<dbReference type="RefSeq" id="WP_006705547.1">
    <property type="nucleotide sequence ID" value="NZ_CAWLGB010000136.1"/>
</dbReference>
<dbReference type="PANTHER" id="PTHR41791">
    <property type="entry name" value="SSL7039 PROTEIN"/>
    <property type="match status" value="1"/>
</dbReference>